<comment type="caution">
    <text evidence="1">The sequence shown here is derived from an EMBL/GenBank/DDBJ whole genome shotgun (WGS) entry which is preliminary data.</text>
</comment>
<organism evidence="1 2">
    <name type="scientific">Candidatus Roizmanbacteria bacterium RIFCSPHIGHO2_02_FULL_40_9</name>
    <dbReference type="NCBI Taxonomy" id="1802042"/>
    <lineage>
        <taxon>Bacteria</taxon>
        <taxon>Candidatus Roizmaniibacteriota</taxon>
    </lineage>
</organism>
<name>A0A1F7HCG6_9BACT</name>
<dbReference type="AlphaFoldDB" id="A0A1F7HCG6"/>
<gene>
    <name evidence="1" type="ORF">A3D06_02120</name>
</gene>
<reference evidence="1 2" key="1">
    <citation type="journal article" date="2016" name="Nat. Commun.">
        <title>Thousands of microbial genomes shed light on interconnected biogeochemical processes in an aquifer system.</title>
        <authorList>
            <person name="Anantharaman K."/>
            <person name="Brown C.T."/>
            <person name="Hug L.A."/>
            <person name="Sharon I."/>
            <person name="Castelle C.J."/>
            <person name="Probst A.J."/>
            <person name="Thomas B.C."/>
            <person name="Singh A."/>
            <person name="Wilkins M.J."/>
            <person name="Karaoz U."/>
            <person name="Brodie E.L."/>
            <person name="Williams K.H."/>
            <person name="Hubbard S.S."/>
            <person name="Banfield J.F."/>
        </authorList>
    </citation>
    <scope>NUCLEOTIDE SEQUENCE [LARGE SCALE GENOMIC DNA]</scope>
</reference>
<evidence type="ECO:0000313" key="2">
    <source>
        <dbReference type="Proteomes" id="UP000177027"/>
    </source>
</evidence>
<accession>A0A1F7HCG6</accession>
<evidence type="ECO:0008006" key="3">
    <source>
        <dbReference type="Google" id="ProtNLM"/>
    </source>
</evidence>
<dbReference type="Proteomes" id="UP000177027">
    <property type="component" value="Unassembled WGS sequence"/>
</dbReference>
<protein>
    <recommendedName>
        <fullName evidence="3">Glutathionylspermidine synthase pre-ATP-grasp-like domain-containing protein</fullName>
    </recommendedName>
</protein>
<dbReference type="EMBL" id="MFZS01000035">
    <property type="protein sequence ID" value="OGK28626.1"/>
    <property type="molecule type" value="Genomic_DNA"/>
</dbReference>
<sequence>MAERYFALPEDYAAPSYEEIVGGITETGIRFKGESVPWGIATEPTLLPDALGAELADLGPTLQNAFHLERVALTGGGKLAQQAEQFVRFSIPNYIPTDPRYIDKKSLRLMRPDIVITSERMGHGSKDWRISCGIAEVETRPAATFVYPALLEGYGISRAEYMQKWVEAFGDRPWVALYPEEWRLYAEELEAFSNDLIKHGGRSLGVHNLDRMTHTDVDEIPEDANAYLFGYLDVWARSGSLPLAQVIANRDRTVVFNPLHYYLETKASLVLFQQEWFLDELAKRYGNEHAERLHRWMIEGYVLNVEAPQDMNTGQMIADHNQWVLKRAGFSPEATESKGVIMPGDHQHPQVFTDTLRAGLSGNDGQWIAQRFQRSRVPQGFYHPDTREPDMFTGSMRISPLYLSVNRRQVAMLGVMSTVSFGSERAHGGSGKEVKPGMAVMAPVAFGNVPGVVYSAEK</sequence>
<evidence type="ECO:0000313" key="1">
    <source>
        <dbReference type="EMBL" id="OGK28626.1"/>
    </source>
</evidence>
<proteinExistence type="predicted"/>